<evidence type="ECO:0000313" key="3">
    <source>
        <dbReference type="Proteomes" id="UP000192582"/>
    </source>
</evidence>
<evidence type="ECO:0000256" key="1">
    <source>
        <dbReference type="SAM" id="SignalP"/>
    </source>
</evidence>
<dbReference type="RefSeq" id="WP_139806877.1">
    <property type="nucleotide sequence ID" value="NZ_FWWU01000009.1"/>
</dbReference>
<accession>A0A1W1VD88</accession>
<evidence type="ECO:0000313" key="2">
    <source>
        <dbReference type="EMBL" id="SMB91285.1"/>
    </source>
</evidence>
<dbReference type="EMBL" id="FWWU01000009">
    <property type="protein sequence ID" value="SMB91285.1"/>
    <property type="molecule type" value="Genomic_DNA"/>
</dbReference>
<organism evidence="2 3">
    <name type="scientific">Deinococcus hopiensis KR-140</name>
    <dbReference type="NCBI Taxonomy" id="695939"/>
    <lineage>
        <taxon>Bacteria</taxon>
        <taxon>Thermotogati</taxon>
        <taxon>Deinococcota</taxon>
        <taxon>Deinococci</taxon>
        <taxon>Deinococcales</taxon>
        <taxon>Deinococcaceae</taxon>
        <taxon>Deinococcus</taxon>
    </lineage>
</organism>
<feature type="signal peptide" evidence="1">
    <location>
        <begin position="1"/>
        <end position="17"/>
    </location>
</feature>
<gene>
    <name evidence="2" type="ORF">SAMN00790413_01077</name>
</gene>
<protein>
    <submittedName>
        <fullName evidence="2">Uncharacterized protein</fullName>
    </submittedName>
</protein>
<feature type="chain" id="PRO_5012551642" evidence="1">
    <location>
        <begin position="18"/>
        <end position="96"/>
    </location>
</feature>
<name>A0A1W1VD88_9DEIO</name>
<sequence>MKRLALLLSLTALPASAAPTSFAYRTFHSVGAGRGQEIDVSCVTSRPSASGRLYGLEWWAARGEATPSAFTGPNTRQTGVLLTGWEGQRSRGGPAD</sequence>
<proteinExistence type="predicted"/>
<reference evidence="2 3" key="1">
    <citation type="submission" date="2017-04" db="EMBL/GenBank/DDBJ databases">
        <authorList>
            <person name="Afonso C.L."/>
            <person name="Miller P.J."/>
            <person name="Scott M.A."/>
            <person name="Spackman E."/>
            <person name="Goraichik I."/>
            <person name="Dimitrov K.M."/>
            <person name="Suarez D.L."/>
            <person name="Swayne D.E."/>
        </authorList>
    </citation>
    <scope>NUCLEOTIDE SEQUENCE [LARGE SCALE GENOMIC DNA]</scope>
    <source>
        <strain evidence="2 3">KR-140</strain>
    </source>
</reference>
<dbReference type="Proteomes" id="UP000192582">
    <property type="component" value="Unassembled WGS sequence"/>
</dbReference>
<keyword evidence="3" id="KW-1185">Reference proteome</keyword>
<dbReference type="AlphaFoldDB" id="A0A1W1VD88"/>
<keyword evidence="1" id="KW-0732">Signal</keyword>